<name>H8ZXH7_9EUGL</name>
<keyword evidence="15" id="KW-0934">Plastid</keyword>
<dbReference type="Pfam" id="PF04565">
    <property type="entry name" value="RNA_pol_Rpb2_3"/>
    <property type="match status" value="1"/>
</dbReference>
<geneLocation type="chloroplast" evidence="15"/>
<evidence type="ECO:0000256" key="5">
    <source>
        <dbReference type="ARBA" id="ARBA00023163"/>
    </source>
</evidence>
<organism evidence="15">
    <name type="scientific">Eutreptia viridis</name>
    <dbReference type="NCBI Taxonomy" id="96908"/>
    <lineage>
        <taxon>Eukaryota</taxon>
        <taxon>Discoba</taxon>
        <taxon>Euglenozoa</taxon>
        <taxon>Euglenida</taxon>
        <taxon>Spirocuta</taxon>
        <taxon>Euglenophyceae</taxon>
        <taxon>Eutreptiales</taxon>
        <taxon>Eutreptiaceae</taxon>
        <taxon>Eutreptia</taxon>
    </lineage>
</organism>
<dbReference type="GO" id="GO:0032549">
    <property type="term" value="F:ribonucleoside binding"/>
    <property type="evidence" value="ECO:0007669"/>
    <property type="project" value="InterPro"/>
</dbReference>
<comment type="catalytic activity">
    <reaction evidence="6 7 9">
        <text>RNA(n) + a ribonucleoside 5'-triphosphate = RNA(n+1) + diphosphate</text>
        <dbReference type="Rhea" id="RHEA:21248"/>
        <dbReference type="Rhea" id="RHEA-COMP:14527"/>
        <dbReference type="Rhea" id="RHEA-COMP:17342"/>
        <dbReference type="ChEBI" id="CHEBI:33019"/>
        <dbReference type="ChEBI" id="CHEBI:61557"/>
        <dbReference type="ChEBI" id="CHEBI:140395"/>
        <dbReference type="EC" id="2.7.7.6"/>
    </reaction>
</comment>
<evidence type="ECO:0000313" key="15">
    <source>
        <dbReference type="EMBL" id="AEQ94246.2"/>
    </source>
</evidence>
<feature type="domain" description="RNA polymerase beta subunit protrusion" evidence="13">
    <location>
        <begin position="7"/>
        <end position="329"/>
    </location>
</feature>
<evidence type="ECO:0000256" key="1">
    <source>
        <dbReference type="ARBA" id="ARBA00006835"/>
    </source>
</evidence>
<evidence type="ECO:0000256" key="6">
    <source>
        <dbReference type="ARBA" id="ARBA00048552"/>
    </source>
</evidence>
<feature type="domain" description="DNA-directed RNA polymerase subunit 2 hybrid-binding" evidence="10">
    <location>
        <begin position="661"/>
        <end position="1029"/>
    </location>
</feature>
<dbReference type="Gene3D" id="2.30.150.10">
    <property type="entry name" value="DNA-directed RNA polymerase, beta subunit, external 1 domain"/>
    <property type="match status" value="1"/>
</dbReference>
<dbReference type="Gene3D" id="3.90.1800.10">
    <property type="entry name" value="RNA polymerase alpha subunit dimerisation domain"/>
    <property type="match status" value="1"/>
</dbReference>
<keyword evidence="4 7" id="KW-0548">Nucleotidyltransferase</keyword>
<dbReference type="HAMAP" id="MF_01321">
    <property type="entry name" value="RNApol_bact_RpoB"/>
    <property type="match status" value="1"/>
</dbReference>
<dbReference type="InterPro" id="IPR037033">
    <property type="entry name" value="DNA-dir_RNAP_su2_hyb_sf"/>
</dbReference>
<dbReference type="InterPro" id="IPR037034">
    <property type="entry name" value="RNA_pol_Rpb2_2_sf"/>
</dbReference>
<gene>
    <name evidence="7 15" type="primary">rpoB</name>
</gene>
<feature type="domain" description="RNA polymerase Rpb2" evidence="12">
    <location>
        <begin position="121"/>
        <end position="301"/>
    </location>
</feature>
<comment type="subunit">
    <text evidence="7 9">In plastids the minimal PEP RNA polymerase catalytic core is composed of four subunits: alpha, beta, beta', and beta''. When a (nuclear-encoded) sigma factor is associated with the core the holoenzyme is formed, which can initiate transcription.</text>
</comment>
<dbReference type="InterPro" id="IPR007644">
    <property type="entry name" value="RNA_pol_bsu_protrusion"/>
</dbReference>
<accession>H8ZXH7</accession>
<dbReference type="GO" id="GO:0003899">
    <property type="term" value="F:DNA-directed RNA polymerase activity"/>
    <property type="evidence" value="ECO:0007669"/>
    <property type="project" value="UniProtKB-UniRule"/>
</dbReference>
<dbReference type="PANTHER" id="PTHR20856">
    <property type="entry name" value="DNA-DIRECTED RNA POLYMERASE I SUBUNIT 2"/>
    <property type="match status" value="1"/>
</dbReference>
<dbReference type="Gene3D" id="2.40.50.150">
    <property type="match status" value="1"/>
</dbReference>
<dbReference type="InterPro" id="IPR007120">
    <property type="entry name" value="DNA-dir_RNAP_su2_dom"/>
</dbReference>
<comment type="similarity">
    <text evidence="1 7 8">Belongs to the RNA polymerase beta chain family.</text>
</comment>
<keyword evidence="3 7" id="KW-0808">Transferase</keyword>
<dbReference type="Gene3D" id="3.90.1110.10">
    <property type="entry name" value="RNA polymerase Rpb2, domain 2"/>
    <property type="match status" value="1"/>
</dbReference>
<dbReference type="GO" id="GO:0000428">
    <property type="term" value="C:DNA-directed RNA polymerase complex"/>
    <property type="evidence" value="ECO:0007669"/>
    <property type="project" value="UniProtKB-KW"/>
</dbReference>
<dbReference type="GO" id="GO:0006351">
    <property type="term" value="P:DNA-templated transcription"/>
    <property type="evidence" value="ECO:0007669"/>
    <property type="project" value="UniProtKB-UniRule"/>
</dbReference>
<reference evidence="15" key="1">
    <citation type="journal article" date="2012" name="Protist">
        <title>Evolution of the chloroplast genome in photosynthetic euglenoids: a comparison of Eutreptia viridis and Euglena gracilis (Euglenophyta).</title>
        <authorList>
            <person name="Wiegert K.E."/>
            <person name="Bennett M.S."/>
            <person name="Triemer R.E."/>
        </authorList>
    </citation>
    <scope>NUCLEOTIDE SEQUENCE</scope>
</reference>
<dbReference type="Gene3D" id="3.90.1100.10">
    <property type="match status" value="1"/>
</dbReference>
<dbReference type="GO" id="GO:0003677">
    <property type="term" value="F:DNA binding"/>
    <property type="evidence" value="ECO:0007669"/>
    <property type="project" value="UniProtKB-UniRule"/>
</dbReference>
<dbReference type="Pfam" id="PF00562">
    <property type="entry name" value="RNA_pol_Rpb2_6"/>
    <property type="match status" value="1"/>
</dbReference>
<keyword evidence="5 7" id="KW-0804">Transcription</keyword>
<dbReference type="InterPro" id="IPR014724">
    <property type="entry name" value="RNA_pol_RPB2_OB-fold"/>
</dbReference>
<dbReference type="SUPFAM" id="SSF64484">
    <property type="entry name" value="beta and beta-prime subunits of DNA dependent RNA-polymerase"/>
    <property type="match status" value="1"/>
</dbReference>
<keyword evidence="15" id="KW-0150">Chloroplast</keyword>
<protein>
    <recommendedName>
        <fullName evidence="7">DNA-directed RNA polymerase subunit beta</fullName>
        <ecNumber evidence="7">2.7.7.6</ecNumber>
    </recommendedName>
    <alternativeName>
        <fullName evidence="7">PEP</fullName>
    </alternativeName>
    <alternativeName>
        <fullName evidence="7">Plastid-encoded RNA polymerase subunit beta</fullName>
        <shortName evidence="7">RNA polymerase subunit beta</shortName>
    </alternativeName>
</protein>
<evidence type="ECO:0000256" key="8">
    <source>
        <dbReference type="RuleBase" id="RU000434"/>
    </source>
</evidence>
<reference evidence="15" key="2">
    <citation type="submission" date="2013-03" db="EMBL/GenBank/DDBJ databases">
        <authorList>
            <person name="Wiegert K.E."/>
            <person name="Bennett M.S."/>
            <person name="Triemer R.E."/>
        </authorList>
    </citation>
    <scope>NUCLEOTIDE SEQUENCE</scope>
</reference>
<evidence type="ECO:0000259" key="12">
    <source>
        <dbReference type="Pfam" id="PF04561"/>
    </source>
</evidence>
<dbReference type="InterPro" id="IPR010243">
    <property type="entry name" value="RNA_pol_bsu_bac"/>
</dbReference>
<evidence type="ECO:0000259" key="14">
    <source>
        <dbReference type="Pfam" id="PF04565"/>
    </source>
</evidence>
<sequence>MNKIPDLLEIQKRSFLFFLTKEIKEEIKKIDSFCKSNNEFEIKLYSEKIKIKMPVLSDNETQKKLKTYKGEIYIPIQIIYKRKIKSKIHNIFFGEIPMMTKHGTFIINGFPRVIINQIVKSPGIYFNTNFDNNKKRITNALIISDKGLWLNIKKRENFIWAKFGKDKKVPIFTLLQSIGLTQKKIFHSIQNREFLKKSLTFINPTSNLNCLHHLKIITQAESIVNLEARNIFFQNFMLKDSYSLGKAGRNKINKKLKILNTTEIDTLRPEDILATIDYLINLDYGIGCFDEIDNLENKQLRSAGELIKEKLKIGIITITKKAKEKIEKTFINFLIKPSKNLTKWKNKKSKKQLEFIFNSKTLFNSLTAFLWYDQLSQFMDETNPLAEITHKRKICSFGGGGLNRKRISLDLREIHPSQYGRICPIETPEGQNTGLISSLTIGARINKWGLIQSPFIRIKNRKLKKNLGKFFLSAKQEENTKITHNQKIISNKKLNKKSIYNKINYIGISPLQMISIATSLIPFLEHDDANRALMGSNMQRQAVPIINPDNPIVGTGLELETARDNSSIILAKQSGLVIKSNSKEIFLKTFINLNKIKITENRNYWKKFNQTLKYQLIEETSNITSLYNTQNIFKKLKKDFLKKKLKNEIKRFKKHKSLKKIKNEIVKYTLTKYKKSNQNTCINNKQLVYTGEWVQNGDIMADNSTTTKGELSLGKNLLVAYMPWEGYNFEDAIIINERLIHKNFYTSIHIDKYEIKTRQTEFGSEIFTNNLPNIKTPNLDHNGIIKTGKWVKNGDILIGKITPRKNTLNQSPESRLLRSIFGKETRNVKNTSLRVPPGISGRIINTQIFKKQTARVYLAHKKEIKTGDKFSGRHGNKGIISKILPQEDMPYLQNGIPIDIILNPLGVPSRMNVGQLFECLLGLAGYFLKENYRITPFNETYGEEISKKITFQKLYEASKHTNQNWILEKNNPGKSRIFDGRTGKTFDQSIVVGYSYILKLFHLVDKKIQMRSIGPYSKITQQPLKGKAKKGGQRLGEMEVWSLQGFGAAYNLQELLTIKSDDIQARNKAQILIIERKKISKPKVPECFKVLIRELQCLCLDVNLHNTTK</sequence>
<evidence type="ECO:0000259" key="11">
    <source>
        <dbReference type="Pfam" id="PF04560"/>
    </source>
</evidence>
<dbReference type="InterPro" id="IPR042107">
    <property type="entry name" value="DNA-dir_RNA_pol_bsu_ext_1_sf"/>
</dbReference>
<feature type="domain" description="RNA polymerase Rpb2" evidence="11">
    <location>
        <begin position="1031"/>
        <end position="1105"/>
    </location>
</feature>
<comment type="function">
    <text evidence="7 9">DNA-dependent RNA polymerase catalyzes the transcription of DNA into RNA using the four ribonucleoside triphosphates as substrates.</text>
</comment>
<evidence type="ECO:0000256" key="4">
    <source>
        <dbReference type="ARBA" id="ARBA00022695"/>
    </source>
</evidence>
<proteinExistence type="inferred from homology"/>
<dbReference type="Pfam" id="PF04561">
    <property type="entry name" value="RNA_pol_Rpb2_2"/>
    <property type="match status" value="1"/>
</dbReference>
<evidence type="ECO:0000256" key="2">
    <source>
        <dbReference type="ARBA" id="ARBA00022478"/>
    </source>
</evidence>
<keyword evidence="2 7" id="KW-0240">DNA-directed RNA polymerase</keyword>
<evidence type="ECO:0000259" key="13">
    <source>
        <dbReference type="Pfam" id="PF04563"/>
    </source>
</evidence>
<dbReference type="GO" id="GO:0009507">
    <property type="term" value="C:chloroplast"/>
    <property type="evidence" value="ECO:0007669"/>
    <property type="project" value="UniProtKB-SubCell"/>
</dbReference>
<dbReference type="InterPro" id="IPR007642">
    <property type="entry name" value="RNA_pol_Rpb2_2"/>
</dbReference>
<dbReference type="AlphaFoldDB" id="H8ZXH7"/>
<evidence type="ECO:0000256" key="9">
    <source>
        <dbReference type="RuleBase" id="RU363031"/>
    </source>
</evidence>
<dbReference type="InterPro" id="IPR015712">
    <property type="entry name" value="DNA-dir_RNA_pol_su2"/>
</dbReference>
<dbReference type="Gene3D" id="2.40.270.10">
    <property type="entry name" value="DNA-directed RNA polymerase, subunit 2, domain 6"/>
    <property type="match status" value="1"/>
</dbReference>
<feature type="domain" description="RNA polymerase Rpb2" evidence="14">
    <location>
        <begin position="377"/>
        <end position="445"/>
    </location>
</feature>
<dbReference type="InterPro" id="IPR007121">
    <property type="entry name" value="RNA_pol_bsu_CS"/>
</dbReference>
<dbReference type="EMBL" id="JN643723">
    <property type="protein sequence ID" value="AEQ94246.2"/>
    <property type="molecule type" value="Genomic_DNA"/>
</dbReference>
<evidence type="ECO:0000256" key="3">
    <source>
        <dbReference type="ARBA" id="ARBA00022679"/>
    </source>
</evidence>
<dbReference type="InterPro" id="IPR007645">
    <property type="entry name" value="RNA_pol_Rpb2_3"/>
</dbReference>
<dbReference type="InterPro" id="IPR007641">
    <property type="entry name" value="RNA_pol_Rpb2_7"/>
</dbReference>
<dbReference type="PROSITE" id="PS01166">
    <property type="entry name" value="RNA_POL_BETA"/>
    <property type="match status" value="1"/>
</dbReference>
<dbReference type="Pfam" id="PF04563">
    <property type="entry name" value="RNA_pol_Rpb2_1"/>
    <property type="match status" value="1"/>
</dbReference>
<dbReference type="CDD" id="cd00653">
    <property type="entry name" value="RNA_pol_B_RPB2"/>
    <property type="match status" value="1"/>
</dbReference>
<evidence type="ECO:0000256" key="7">
    <source>
        <dbReference type="HAMAP-Rule" id="MF_01321"/>
    </source>
</evidence>
<comment type="subcellular location">
    <subcellularLocation>
        <location evidence="7">Plastid</location>
        <location evidence="7">Chloroplast</location>
    </subcellularLocation>
</comment>
<dbReference type="Pfam" id="PF04560">
    <property type="entry name" value="RNA_pol_Rpb2_7"/>
    <property type="match status" value="1"/>
</dbReference>
<dbReference type="EC" id="2.7.7.6" evidence="7"/>
<dbReference type="Gene3D" id="2.40.50.100">
    <property type="match status" value="2"/>
</dbReference>
<evidence type="ECO:0000259" key="10">
    <source>
        <dbReference type="Pfam" id="PF00562"/>
    </source>
</evidence>